<dbReference type="InterPro" id="IPR050320">
    <property type="entry name" value="N5-glutamine_MTase"/>
</dbReference>
<dbReference type="Pfam" id="PF02384">
    <property type="entry name" value="N6_Mtase"/>
    <property type="match status" value="1"/>
</dbReference>
<dbReference type="Gene3D" id="3.40.50.150">
    <property type="entry name" value="Vaccinia Virus protein VP39"/>
    <property type="match status" value="1"/>
</dbReference>
<dbReference type="Proteomes" id="UP000054097">
    <property type="component" value="Unassembled WGS sequence"/>
</dbReference>
<dbReference type="CDD" id="cd02440">
    <property type="entry name" value="AdoMet_MTases"/>
    <property type="match status" value="1"/>
</dbReference>
<dbReference type="GO" id="GO:0008276">
    <property type="term" value="F:protein methyltransferase activity"/>
    <property type="evidence" value="ECO:0007669"/>
    <property type="project" value="InterPro"/>
</dbReference>
<dbReference type="GO" id="GO:0003677">
    <property type="term" value="F:DNA binding"/>
    <property type="evidence" value="ECO:0007669"/>
    <property type="project" value="InterPro"/>
</dbReference>
<dbReference type="PANTHER" id="PTHR18895">
    <property type="entry name" value="HEMK METHYLTRANSFERASE"/>
    <property type="match status" value="1"/>
</dbReference>
<proteinExistence type="predicted"/>
<sequence>MSAFSIRPTLFRRLIRKFGQNDAKRQLQWLKKEWLLLEKQQRPSLAGQIGRLLRDEPLAYVIGNQPFGPLNLRVTPPVLIPRPETEEWTYELLDRLSKTKSETKEWKILDMCTGSGCIPLLLCNEWPSHLGEEVSAYGIDIGDEAISLAQENSRRVLKDSIASPSFKPMKFDVFSKGFAQWISDTGPFDVVTSNPPYIPEKDWDSLPAAVKYEDRRALEGGKDGLIFYRQIAELLTKTPLLRLGGWLAVEFGIHQAEDVRAILEGSGVLDQVDIWTDCFGVQRVAFCRKRIA</sequence>
<evidence type="ECO:0000259" key="4">
    <source>
        <dbReference type="Pfam" id="PF02384"/>
    </source>
</evidence>
<dbReference type="GO" id="GO:0005739">
    <property type="term" value="C:mitochondrion"/>
    <property type="evidence" value="ECO:0007669"/>
    <property type="project" value="TreeGrafter"/>
</dbReference>
<dbReference type="InterPro" id="IPR004556">
    <property type="entry name" value="HemK-like"/>
</dbReference>
<dbReference type="OrthoDB" id="269872at2759"/>
<dbReference type="STRING" id="933852.A0A0C3BMF7"/>
<dbReference type="EMBL" id="KN824278">
    <property type="protein sequence ID" value="KIM33289.1"/>
    <property type="molecule type" value="Genomic_DNA"/>
</dbReference>
<gene>
    <name evidence="5" type="ORF">M408DRAFT_19607</name>
</gene>
<evidence type="ECO:0000313" key="5">
    <source>
        <dbReference type="EMBL" id="KIM33289.1"/>
    </source>
</evidence>
<evidence type="ECO:0000256" key="1">
    <source>
        <dbReference type="ARBA" id="ARBA00022603"/>
    </source>
</evidence>
<name>A0A0C3BMF7_SERVB</name>
<organism evidence="5 6">
    <name type="scientific">Serendipita vermifera MAFF 305830</name>
    <dbReference type="NCBI Taxonomy" id="933852"/>
    <lineage>
        <taxon>Eukaryota</taxon>
        <taxon>Fungi</taxon>
        <taxon>Dikarya</taxon>
        <taxon>Basidiomycota</taxon>
        <taxon>Agaricomycotina</taxon>
        <taxon>Agaricomycetes</taxon>
        <taxon>Sebacinales</taxon>
        <taxon>Serendipitaceae</taxon>
        <taxon>Serendipita</taxon>
    </lineage>
</organism>
<keyword evidence="3" id="KW-0949">S-adenosyl-L-methionine</keyword>
<keyword evidence="1" id="KW-0489">Methyltransferase</keyword>
<dbReference type="InterPro" id="IPR029063">
    <property type="entry name" value="SAM-dependent_MTases_sf"/>
</dbReference>
<keyword evidence="6" id="KW-1185">Reference proteome</keyword>
<accession>A0A0C3BMF7</accession>
<dbReference type="AlphaFoldDB" id="A0A0C3BMF7"/>
<protein>
    <recommendedName>
        <fullName evidence="4">DNA methylase adenine-specific domain-containing protein</fullName>
    </recommendedName>
</protein>
<dbReference type="InterPro" id="IPR003356">
    <property type="entry name" value="DNA_methylase_A-5"/>
</dbReference>
<dbReference type="HOGENOM" id="CLU_018398_0_2_1"/>
<feature type="domain" description="DNA methylase adenine-specific" evidence="4">
    <location>
        <begin position="102"/>
        <end position="231"/>
    </location>
</feature>
<evidence type="ECO:0000256" key="2">
    <source>
        <dbReference type="ARBA" id="ARBA00022679"/>
    </source>
</evidence>
<dbReference type="GO" id="GO:0032259">
    <property type="term" value="P:methylation"/>
    <property type="evidence" value="ECO:0007669"/>
    <property type="project" value="UniProtKB-KW"/>
</dbReference>
<dbReference type="NCBIfam" id="TIGR00536">
    <property type="entry name" value="hemK_fam"/>
    <property type="match status" value="1"/>
</dbReference>
<reference evidence="6" key="2">
    <citation type="submission" date="2015-01" db="EMBL/GenBank/DDBJ databases">
        <title>Evolutionary Origins and Diversification of the Mycorrhizal Mutualists.</title>
        <authorList>
            <consortium name="DOE Joint Genome Institute"/>
            <consortium name="Mycorrhizal Genomics Consortium"/>
            <person name="Kohler A."/>
            <person name="Kuo A."/>
            <person name="Nagy L.G."/>
            <person name="Floudas D."/>
            <person name="Copeland A."/>
            <person name="Barry K.W."/>
            <person name="Cichocki N."/>
            <person name="Veneault-Fourrey C."/>
            <person name="LaButti K."/>
            <person name="Lindquist E.A."/>
            <person name="Lipzen A."/>
            <person name="Lundell T."/>
            <person name="Morin E."/>
            <person name="Murat C."/>
            <person name="Riley R."/>
            <person name="Ohm R."/>
            <person name="Sun H."/>
            <person name="Tunlid A."/>
            <person name="Henrissat B."/>
            <person name="Grigoriev I.V."/>
            <person name="Hibbett D.S."/>
            <person name="Martin F."/>
        </authorList>
    </citation>
    <scope>NUCLEOTIDE SEQUENCE [LARGE SCALE GENOMIC DNA]</scope>
    <source>
        <strain evidence="6">MAFF 305830</strain>
    </source>
</reference>
<dbReference type="SUPFAM" id="SSF53335">
    <property type="entry name" value="S-adenosyl-L-methionine-dependent methyltransferases"/>
    <property type="match status" value="1"/>
</dbReference>
<reference evidence="5 6" key="1">
    <citation type="submission" date="2014-04" db="EMBL/GenBank/DDBJ databases">
        <authorList>
            <consortium name="DOE Joint Genome Institute"/>
            <person name="Kuo A."/>
            <person name="Zuccaro A."/>
            <person name="Kohler A."/>
            <person name="Nagy L.G."/>
            <person name="Floudas D."/>
            <person name="Copeland A."/>
            <person name="Barry K.W."/>
            <person name="Cichocki N."/>
            <person name="Veneault-Fourrey C."/>
            <person name="LaButti K."/>
            <person name="Lindquist E.A."/>
            <person name="Lipzen A."/>
            <person name="Lundell T."/>
            <person name="Morin E."/>
            <person name="Murat C."/>
            <person name="Sun H."/>
            <person name="Tunlid A."/>
            <person name="Henrissat B."/>
            <person name="Grigoriev I.V."/>
            <person name="Hibbett D.S."/>
            <person name="Martin F."/>
            <person name="Nordberg H.P."/>
            <person name="Cantor M.N."/>
            <person name="Hua S.X."/>
        </authorList>
    </citation>
    <scope>NUCLEOTIDE SEQUENCE [LARGE SCALE GENOMIC DNA]</scope>
    <source>
        <strain evidence="5 6">MAFF 305830</strain>
    </source>
</reference>
<dbReference type="GO" id="GO:0008170">
    <property type="term" value="F:N-methyltransferase activity"/>
    <property type="evidence" value="ECO:0007669"/>
    <property type="project" value="InterPro"/>
</dbReference>
<keyword evidence="2" id="KW-0808">Transferase</keyword>
<evidence type="ECO:0000313" key="6">
    <source>
        <dbReference type="Proteomes" id="UP000054097"/>
    </source>
</evidence>
<dbReference type="PANTHER" id="PTHR18895:SF74">
    <property type="entry name" value="MTRF1L RELEASE FACTOR GLUTAMINE METHYLTRANSFERASE"/>
    <property type="match status" value="1"/>
</dbReference>
<evidence type="ECO:0000256" key="3">
    <source>
        <dbReference type="ARBA" id="ARBA00022691"/>
    </source>
</evidence>